<dbReference type="RefSeq" id="WP_263745352.1">
    <property type="nucleotide sequence ID" value="NZ_JAOWRF010000151.1"/>
</dbReference>
<dbReference type="InterPro" id="IPR033764">
    <property type="entry name" value="Sdr_B"/>
</dbReference>
<dbReference type="Pfam" id="PF17210">
    <property type="entry name" value="SdrD_B"/>
    <property type="match status" value="7"/>
</dbReference>
<proteinExistence type="predicted"/>
<dbReference type="Proteomes" id="UP001526143">
    <property type="component" value="Unassembled WGS sequence"/>
</dbReference>
<sequence length="1203" mass="125791">MKPLFKRLPAITHSQIFQPLKLTLLTLLFTVPQVPIQYPLLKSISSGGKALAQAQTSCPAGTSPTTLEWNPTTNLQDFLSQNLSVAGISTTFRFTESSPGVIDAGETRIEPEVYGGIPGPNLRFNIGGNSLPGQPRDDNPAEVGTSATLTITFAQPVTLASPLTFLDIDRNGTRDVGRIFQDRVTIRAVNGTTPVGVTGTALGANTRVTNQGNSVLAEGINENAQTTENAGNIQVTPAGAITQIQVLYQPGTEYGAPGQDETIGLARLNICTPIPGTGSLGDTVYNDTNGNSTQDTGETGISGVPVNLAGAGPDGVFNTPDDITRTTTTDSNGKYSFPGLPAGSYRVTVNNPAGLTPTQTQPNAVGLGAGQTIDTLDFGFTGQRGSIGDTVYNDTNGNNTQDTGETGISGVPVNLAGAGPDGVFNTPDDITRTTTTDSNGKYSFTGLPGGNYRVTVNNPAGLTPTQTQPNAIALANNQNIETVDFGFTQQPSGVSSIGDIVFNDTNGNGVQDEGEPGISGVTINLRDSSGNIVATTTTNSSGNYSFPNLAPGNYTVSVPNPPAGFTPTLVPSSISLQPGQNVNTADFGFTQQPRGTIGDTVFSDTNGNNTQEPGEPGIGGLTVVVRDSSGNTVATTNTDANGKYSVNVPPGSYTVAVTNPPQGFTPTLTQPNPINVGSGQNIDTVDFGFRPTSQGSIGDTVFQDLNGNGVQDSNDVGLGGVRVRLFGPGPDGIINTPDDNQIAEQFTDNTPNIVIGGRGNYTFNNLPPGIYRVESDTPPGNPPNDRAFLTTGRNPIIVNLAANQNFLNADFGFNMTGFTGNNPGSIGDTVFNDRNGNGIQDQGEPGVPNVPLTLTLPGPDGQLGTPDDTTQTTTTNSNGNYGFNNLPPGSYRVTITQPFDFPQITTGSPQVDVNLQSGQTLNNVDFGLLRPPGGSIGDFVFNDRNGDRTPSPGETGIPNAILTLRNSSNQIVATTTTNNNGNYIFTGLPLGNYTVEVTRPGSGLNPTTNTTLTANLTEANPDNLNIDFGFRGGVVGAANTGLRLVKRITNVFRSGQPVNIANFNSFVDDSNDNNDNILQQAGRPPAGVTQIETALQSGDEVEYTIYYLAEGDQDLQNVSFCDLIPPETSYSSGEISVNRTGTNSLLTNAQDSDQGAFFTPLQPLPQPNQCLSQTNTKGAVIVNLGTITPDRNFGFLRFRVRID</sequence>
<feature type="domain" description="SD-repeat containing protein B" evidence="5">
    <location>
        <begin position="825"/>
        <end position="912"/>
    </location>
</feature>
<organism evidence="6 7">
    <name type="scientific">Plectonema radiosum NIES-515</name>
    <dbReference type="NCBI Taxonomy" id="2986073"/>
    <lineage>
        <taxon>Bacteria</taxon>
        <taxon>Bacillati</taxon>
        <taxon>Cyanobacteriota</taxon>
        <taxon>Cyanophyceae</taxon>
        <taxon>Oscillatoriophycideae</taxon>
        <taxon>Oscillatoriales</taxon>
        <taxon>Microcoleaceae</taxon>
        <taxon>Plectonema</taxon>
    </lineage>
</organism>
<evidence type="ECO:0000313" key="7">
    <source>
        <dbReference type="Proteomes" id="UP001526143"/>
    </source>
</evidence>
<feature type="domain" description="SD-repeat containing protein B" evidence="5">
    <location>
        <begin position="935"/>
        <end position="1018"/>
    </location>
</feature>
<evidence type="ECO:0000256" key="1">
    <source>
        <dbReference type="ARBA" id="ARBA00004613"/>
    </source>
</evidence>
<feature type="region of interest" description="Disordered" evidence="4">
    <location>
        <begin position="859"/>
        <end position="884"/>
    </location>
</feature>
<accession>A0ABT3AXI6</accession>
<feature type="domain" description="SD-repeat containing protein B" evidence="5">
    <location>
        <begin position="496"/>
        <end position="570"/>
    </location>
</feature>
<keyword evidence="2" id="KW-0964">Secreted</keyword>
<feature type="domain" description="SD-repeat containing protein B" evidence="5">
    <location>
        <begin position="696"/>
        <end position="780"/>
    </location>
</feature>
<feature type="domain" description="SD-repeat containing protein B" evidence="5">
    <location>
        <begin position="386"/>
        <end position="468"/>
    </location>
</feature>
<evidence type="ECO:0000256" key="3">
    <source>
        <dbReference type="ARBA" id="ARBA00022729"/>
    </source>
</evidence>
<dbReference type="EMBL" id="JAOWRF010000151">
    <property type="protein sequence ID" value="MCV3213828.1"/>
    <property type="molecule type" value="Genomic_DNA"/>
</dbReference>
<comment type="caution">
    <text evidence="6">The sequence shown here is derived from an EMBL/GenBank/DDBJ whole genome shotgun (WGS) entry which is preliminary data.</text>
</comment>
<feature type="domain" description="SD-repeat containing protein B" evidence="5">
    <location>
        <begin position="596"/>
        <end position="670"/>
    </location>
</feature>
<evidence type="ECO:0000259" key="5">
    <source>
        <dbReference type="Pfam" id="PF17210"/>
    </source>
</evidence>
<evidence type="ECO:0000256" key="2">
    <source>
        <dbReference type="ARBA" id="ARBA00022525"/>
    </source>
</evidence>
<feature type="compositionally biased region" description="Low complexity" evidence="4">
    <location>
        <begin position="859"/>
        <end position="875"/>
    </location>
</feature>
<protein>
    <submittedName>
        <fullName evidence="6">Carboxypeptidase regulatory-like domain-containing protein</fullName>
    </submittedName>
</protein>
<reference evidence="6 7" key="1">
    <citation type="submission" date="2022-10" db="EMBL/GenBank/DDBJ databases">
        <title>Identification of biosynthetic pathway for the production of the potent trypsin inhibitor radiosumin.</title>
        <authorList>
            <person name="Fewer D.P."/>
            <person name="Delbaje E."/>
            <person name="Ouyang X."/>
            <person name="Agostino P.D."/>
            <person name="Wahlsten M."/>
            <person name="Jokela J."/>
            <person name="Permi P."/>
            <person name="Haapaniemi E."/>
            <person name="Koistinen H."/>
        </authorList>
    </citation>
    <scope>NUCLEOTIDE SEQUENCE [LARGE SCALE GENOMIC DNA]</scope>
    <source>
        <strain evidence="6 7">NIES-515</strain>
    </source>
</reference>
<keyword evidence="7" id="KW-1185">Reference proteome</keyword>
<feature type="domain" description="SD-repeat containing protein B" evidence="5">
    <location>
        <begin position="279"/>
        <end position="361"/>
    </location>
</feature>
<dbReference type="PANTHER" id="PTHR23303">
    <property type="entry name" value="CARBOXYPEPTIDASE REGULATORY REGION-CONTAINING"/>
    <property type="match status" value="1"/>
</dbReference>
<dbReference type="InterPro" id="IPR051417">
    <property type="entry name" value="SDr/BOS_complex"/>
</dbReference>
<comment type="subcellular location">
    <subcellularLocation>
        <location evidence="1">Secreted</location>
    </subcellularLocation>
</comment>
<keyword evidence="3" id="KW-0732">Signal</keyword>
<dbReference type="InterPro" id="IPR013783">
    <property type="entry name" value="Ig-like_fold"/>
</dbReference>
<evidence type="ECO:0000256" key="4">
    <source>
        <dbReference type="SAM" id="MobiDB-lite"/>
    </source>
</evidence>
<name>A0ABT3AXI6_9CYAN</name>
<evidence type="ECO:0000313" key="6">
    <source>
        <dbReference type="EMBL" id="MCV3213828.1"/>
    </source>
</evidence>
<dbReference type="SUPFAM" id="SSF117074">
    <property type="entry name" value="Hypothetical protein PA1324"/>
    <property type="match status" value="7"/>
</dbReference>
<gene>
    <name evidence="6" type="ORF">OGM63_09945</name>
</gene>
<dbReference type="Gene3D" id="2.60.40.10">
    <property type="entry name" value="Immunoglobulins"/>
    <property type="match status" value="7"/>
</dbReference>